<evidence type="ECO:0000259" key="11">
    <source>
        <dbReference type="Pfam" id="PF02953"/>
    </source>
</evidence>
<proteinExistence type="inferred from homology"/>
<dbReference type="Pfam" id="PF02953">
    <property type="entry name" value="zf-Tim10_DDP"/>
    <property type="match status" value="1"/>
</dbReference>
<reference evidence="13" key="1">
    <citation type="submission" date="2025-08" db="UniProtKB">
        <authorList>
            <consortium name="RefSeq"/>
        </authorList>
    </citation>
    <scope>IDENTIFICATION</scope>
</reference>
<keyword evidence="10" id="KW-0472">Membrane</keyword>
<evidence type="ECO:0000256" key="5">
    <source>
        <dbReference type="ARBA" id="ARBA00022927"/>
    </source>
</evidence>
<dbReference type="AlphaFoldDB" id="A0AAJ6YL19"/>
<keyword evidence="3" id="KW-0479">Metal-binding</keyword>
<evidence type="ECO:0000256" key="3">
    <source>
        <dbReference type="ARBA" id="ARBA00022723"/>
    </source>
</evidence>
<dbReference type="GO" id="GO:0042719">
    <property type="term" value="C:mitochondrial intermembrane space chaperone complex"/>
    <property type="evidence" value="ECO:0007669"/>
    <property type="project" value="UniProtKB-ARBA"/>
</dbReference>
<dbReference type="GO" id="GO:0015031">
    <property type="term" value="P:protein transport"/>
    <property type="evidence" value="ECO:0007669"/>
    <property type="project" value="UniProtKB-KW"/>
</dbReference>
<keyword evidence="7 10" id="KW-0496">Mitochondrion</keyword>
<dbReference type="Gene3D" id="1.10.287.810">
    <property type="entry name" value="Mitochondrial import inner membrane translocase subunit tim13 like domains"/>
    <property type="match status" value="1"/>
</dbReference>
<dbReference type="FunFam" id="1.10.287.810:FF:000001">
    <property type="entry name" value="mitochondrial import inner membrane translocase subunit TIM13"/>
    <property type="match status" value="1"/>
</dbReference>
<comment type="function">
    <text evidence="10">Mitochondrial intermembrane chaperone that participates in the import and insertion of some multi-pass transmembrane proteins into the mitochondrial inner membrane. Also required for the transfer of beta-barrel precursors from the TOM complex to the sorting and assembly machinery (SAM complex) of the outer membrane. Acts as a chaperone-like protein that protects the hydrophobic precursors from aggregation and guide them through the mitochondrial intermembrane space.</text>
</comment>
<protein>
    <recommendedName>
        <fullName evidence="10">Mitochondrial import inner membrane translocase subunit</fullName>
    </recommendedName>
</protein>
<keyword evidence="12" id="KW-1185">Reference proteome</keyword>
<comment type="subcellular location">
    <subcellularLocation>
        <location evidence="10">Mitochondrion inner membrane</location>
        <topology evidence="10">Peripheral membrane protein</topology>
        <orientation evidence="10">Intermembrane side</orientation>
    </subcellularLocation>
</comment>
<evidence type="ECO:0000256" key="4">
    <source>
        <dbReference type="ARBA" id="ARBA00022833"/>
    </source>
</evidence>
<evidence type="ECO:0000256" key="10">
    <source>
        <dbReference type="RuleBase" id="RU367043"/>
    </source>
</evidence>
<dbReference type="KEGG" id="csol:105363899"/>
<evidence type="ECO:0000256" key="2">
    <source>
        <dbReference type="ARBA" id="ARBA00022448"/>
    </source>
</evidence>
<keyword evidence="6 10" id="KW-0811">Translocation</keyword>
<dbReference type="InterPro" id="IPR035427">
    <property type="entry name" value="Tim10-like_dom_sf"/>
</dbReference>
<keyword evidence="8 10" id="KW-1015">Disulfide bond</keyword>
<keyword evidence="4" id="KW-0862">Zinc</keyword>
<dbReference type="SUPFAM" id="SSF144122">
    <property type="entry name" value="Tim10-like"/>
    <property type="match status" value="1"/>
</dbReference>
<keyword evidence="9 10" id="KW-0143">Chaperone</keyword>
<name>A0AAJ6YL19_9HYME</name>
<evidence type="ECO:0000256" key="7">
    <source>
        <dbReference type="ARBA" id="ARBA00023128"/>
    </source>
</evidence>
<evidence type="ECO:0000256" key="9">
    <source>
        <dbReference type="ARBA" id="ARBA00023186"/>
    </source>
</evidence>
<dbReference type="Proteomes" id="UP000695007">
    <property type="component" value="Unplaced"/>
</dbReference>
<evidence type="ECO:0000256" key="6">
    <source>
        <dbReference type="ARBA" id="ARBA00023010"/>
    </source>
</evidence>
<keyword evidence="5 10" id="KW-0653">Protein transport</keyword>
<dbReference type="RefSeq" id="XP_011500003.1">
    <property type="nucleotide sequence ID" value="XM_011501701.1"/>
</dbReference>
<keyword evidence="10" id="KW-0999">Mitochondrion inner membrane</keyword>
<comment type="similarity">
    <text evidence="1 10">Belongs to the small Tim family.</text>
</comment>
<evidence type="ECO:0000313" key="13">
    <source>
        <dbReference type="RefSeq" id="XP_011500003.1"/>
    </source>
</evidence>
<gene>
    <name evidence="13" type="primary">LOC105363899</name>
</gene>
<dbReference type="GO" id="GO:0005743">
    <property type="term" value="C:mitochondrial inner membrane"/>
    <property type="evidence" value="ECO:0007669"/>
    <property type="project" value="UniProtKB-SubCell"/>
</dbReference>
<comment type="subunit">
    <text evidence="10">Heterohexamer.</text>
</comment>
<evidence type="ECO:0000313" key="12">
    <source>
        <dbReference type="Proteomes" id="UP000695007"/>
    </source>
</evidence>
<dbReference type="GO" id="GO:0046872">
    <property type="term" value="F:metal ion binding"/>
    <property type="evidence" value="ECO:0007669"/>
    <property type="project" value="UniProtKB-KW"/>
</dbReference>
<comment type="domain">
    <text evidence="10">The twin CX3C motif contains 4 conserved Cys residues that form 2 disulfide bonds in the mitochondrial intermembrane space.</text>
</comment>
<sequence length="91" mass="10503">MDSLGDDSPLTSSQKDDLMEKIKQEIALANFQELLSKITDKCFKFCIQKPGTSLDNSEQKCVAMCMDRYLDSYNIVLKAYTNRIQKERIEK</sequence>
<evidence type="ECO:0000256" key="1">
    <source>
        <dbReference type="ARBA" id="ARBA00006720"/>
    </source>
</evidence>
<dbReference type="InterPro" id="IPR004217">
    <property type="entry name" value="Tim10-like"/>
</dbReference>
<accession>A0AAJ6YL19</accession>
<dbReference type="GeneID" id="105363899"/>
<evidence type="ECO:0000256" key="8">
    <source>
        <dbReference type="ARBA" id="ARBA00023157"/>
    </source>
</evidence>
<dbReference type="GO" id="GO:0045039">
    <property type="term" value="P:protein insertion into mitochondrial inner membrane"/>
    <property type="evidence" value="ECO:0007669"/>
    <property type="project" value="UniProtKB-ARBA"/>
</dbReference>
<organism evidence="12 13">
    <name type="scientific">Ceratosolen solmsi marchali</name>
    <dbReference type="NCBI Taxonomy" id="326594"/>
    <lineage>
        <taxon>Eukaryota</taxon>
        <taxon>Metazoa</taxon>
        <taxon>Ecdysozoa</taxon>
        <taxon>Arthropoda</taxon>
        <taxon>Hexapoda</taxon>
        <taxon>Insecta</taxon>
        <taxon>Pterygota</taxon>
        <taxon>Neoptera</taxon>
        <taxon>Endopterygota</taxon>
        <taxon>Hymenoptera</taxon>
        <taxon>Apocrita</taxon>
        <taxon>Proctotrupomorpha</taxon>
        <taxon>Chalcidoidea</taxon>
        <taxon>Agaonidae</taxon>
        <taxon>Agaoninae</taxon>
        <taxon>Ceratosolen</taxon>
    </lineage>
</organism>
<feature type="domain" description="Tim10-like" evidence="11">
    <location>
        <begin position="21"/>
        <end position="81"/>
    </location>
</feature>
<keyword evidence="2 10" id="KW-0813">Transport</keyword>